<dbReference type="Proteomes" id="UP001174909">
    <property type="component" value="Unassembled WGS sequence"/>
</dbReference>
<keyword evidence="3" id="KW-0418">Kinase</keyword>
<accession>A0AA35X9Y8</accession>
<dbReference type="AlphaFoldDB" id="A0AA35X9Y8"/>
<evidence type="ECO:0000256" key="1">
    <source>
        <dbReference type="ARBA" id="ARBA00022679"/>
    </source>
</evidence>
<evidence type="ECO:0000313" key="6">
    <source>
        <dbReference type="EMBL" id="CAI8043032.1"/>
    </source>
</evidence>
<evidence type="ECO:0000256" key="4">
    <source>
        <dbReference type="ARBA" id="ARBA00022840"/>
    </source>
</evidence>
<dbReference type="InterPro" id="IPR006282">
    <property type="entry name" value="Thi_PPkinase"/>
</dbReference>
<dbReference type="InterPro" id="IPR036759">
    <property type="entry name" value="TPK_catalytic_sf"/>
</dbReference>
<comment type="caution">
    <text evidence="6">The sequence shown here is derived from an EMBL/GenBank/DDBJ whole genome shotgun (WGS) entry which is preliminary data.</text>
</comment>
<name>A0AA35X9Y8_GEOBA</name>
<dbReference type="NCBIfam" id="TIGR01378">
    <property type="entry name" value="thi_PPkinase"/>
    <property type="match status" value="1"/>
</dbReference>
<dbReference type="GO" id="GO:0009229">
    <property type="term" value="P:thiamine diphosphate biosynthetic process"/>
    <property type="evidence" value="ECO:0007669"/>
    <property type="project" value="InterPro"/>
</dbReference>
<organism evidence="6 7">
    <name type="scientific">Geodia barretti</name>
    <name type="common">Barrett's horny sponge</name>
    <dbReference type="NCBI Taxonomy" id="519541"/>
    <lineage>
        <taxon>Eukaryota</taxon>
        <taxon>Metazoa</taxon>
        <taxon>Porifera</taxon>
        <taxon>Demospongiae</taxon>
        <taxon>Heteroscleromorpha</taxon>
        <taxon>Tetractinellida</taxon>
        <taxon>Astrophorina</taxon>
        <taxon>Geodiidae</taxon>
        <taxon>Geodia</taxon>
    </lineage>
</organism>
<dbReference type="GO" id="GO:0005524">
    <property type="term" value="F:ATP binding"/>
    <property type="evidence" value="ECO:0007669"/>
    <property type="project" value="UniProtKB-KW"/>
</dbReference>
<reference evidence="6" key="1">
    <citation type="submission" date="2023-03" db="EMBL/GenBank/DDBJ databases">
        <authorList>
            <person name="Steffen K."/>
            <person name="Cardenas P."/>
        </authorList>
    </citation>
    <scope>NUCLEOTIDE SEQUENCE</scope>
</reference>
<dbReference type="Gene3D" id="3.40.50.10240">
    <property type="entry name" value="Thiamin pyrophosphokinase, catalytic domain"/>
    <property type="match status" value="1"/>
</dbReference>
<dbReference type="InterPro" id="IPR036371">
    <property type="entry name" value="TPK_B1-bd_sf"/>
</dbReference>
<dbReference type="SUPFAM" id="SSF63999">
    <property type="entry name" value="Thiamin pyrophosphokinase, catalytic domain"/>
    <property type="match status" value="1"/>
</dbReference>
<dbReference type="Pfam" id="PF04263">
    <property type="entry name" value="TPK_catalytic"/>
    <property type="match status" value="1"/>
</dbReference>
<proteinExistence type="predicted"/>
<keyword evidence="7" id="KW-1185">Reference proteome</keyword>
<evidence type="ECO:0000256" key="3">
    <source>
        <dbReference type="ARBA" id="ARBA00022777"/>
    </source>
</evidence>
<dbReference type="GO" id="GO:0016301">
    <property type="term" value="F:kinase activity"/>
    <property type="evidence" value="ECO:0007669"/>
    <property type="project" value="UniProtKB-KW"/>
</dbReference>
<feature type="domain" description="Thiamin pyrophosphokinase catalytic" evidence="5">
    <location>
        <begin position="29"/>
        <end position="111"/>
    </location>
</feature>
<protein>
    <recommendedName>
        <fullName evidence="5">Thiamin pyrophosphokinase catalytic domain-containing protein</fullName>
    </recommendedName>
</protein>
<keyword evidence="2" id="KW-0547">Nucleotide-binding</keyword>
<dbReference type="GO" id="GO:0004788">
    <property type="term" value="F:thiamine diphosphokinase activity"/>
    <property type="evidence" value="ECO:0007669"/>
    <property type="project" value="InterPro"/>
</dbReference>
<gene>
    <name evidence="6" type="ORF">GBAR_LOCUS23867</name>
</gene>
<dbReference type="InterPro" id="IPR007371">
    <property type="entry name" value="TPK_catalytic"/>
</dbReference>
<dbReference type="PANTHER" id="PTHR41299:SF1">
    <property type="entry name" value="THIAMINE PYROPHOSPHOKINASE"/>
    <property type="match status" value="1"/>
</dbReference>
<keyword evidence="1" id="KW-0808">Transferase</keyword>
<keyword evidence="4" id="KW-0067">ATP-binding</keyword>
<evidence type="ECO:0000256" key="2">
    <source>
        <dbReference type="ARBA" id="ARBA00022741"/>
    </source>
</evidence>
<dbReference type="InterPro" id="IPR053149">
    <property type="entry name" value="TPK"/>
</dbReference>
<dbReference type="CDD" id="cd07995">
    <property type="entry name" value="TPK"/>
    <property type="match status" value="1"/>
</dbReference>
<dbReference type="PANTHER" id="PTHR41299">
    <property type="entry name" value="THIAMINE PYROPHOSPHOKINASE"/>
    <property type="match status" value="1"/>
</dbReference>
<evidence type="ECO:0000313" key="7">
    <source>
        <dbReference type="Proteomes" id="UP001174909"/>
    </source>
</evidence>
<dbReference type="EMBL" id="CASHTH010003295">
    <property type="protein sequence ID" value="CAI8043032.1"/>
    <property type="molecule type" value="Genomic_DNA"/>
</dbReference>
<sequence>MSVTGLLLTGGYGPGRSDLEPFLGEVGPIVAADSGFDLALALGLRPELIVGDMDSVRARLPQERVRRFPRDKEFTDTELGLQALKDLGCDRVVIAGGGGGRLDHLLFIVALFERETVPLCWITAHEHVEAIRGTAAYRGWVGQTVSFLPLSQGAAIERSEGLRWPLDGLR</sequence>
<dbReference type="GO" id="GO:0006772">
    <property type="term" value="P:thiamine metabolic process"/>
    <property type="evidence" value="ECO:0007669"/>
    <property type="project" value="InterPro"/>
</dbReference>
<evidence type="ECO:0000259" key="5">
    <source>
        <dbReference type="Pfam" id="PF04263"/>
    </source>
</evidence>
<dbReference type="SUPFAM" id="SSF63862">
    <property type="entry name" value="Thiamin pyrophosphokinase, substrate-binding domain"/>
    <property type="match status" value="1"/>
</dbReference>